<proteinExistence type="inferred from homology"/>
<evidence type="ECO:0000256" key="3">
    <source>
        <dbReference type="RuleBase" id="RU361235"/>
    </source>
</evidence>
<dbReference type="STRING" id="36050.A0A1B8B5W1"/>
<evidence type="ECO:0000256" key="4">
    <source>
        <dbReference type="SAM" id="MobiDB-lite"/>
    </source>
</evidence>
<dbReference type="AlphaFoldDB" id="A0A1B8B5W1"/>
<keyword evidence="7" id="KW-1185">Reference proteome</keyword>
<dbReference type="InterPro" id="IPR019826">
    <property type="entry name" value="Carboxylesterase_B_AS"/>
</dbReference>
<dbReference type="InterPro" id="IPR002018">
    <property type="entry name" value="CarbesteraseB"/>
</dbReference>
<evidence type="ECO:0000256" key="2">
    <source>
        <dbReference type="ARBA" id="ARBA00022801"/>
    </source>
</evidence>
<dbReference type="SUPFAM" id="SSF53474">
    <property type="entry name" value="alpha/beta-Hydrolases"/>
    <property type="match status" value="1"/>
</dbReference>
<feature type="domain" description="Carboxylesterase type B" evidence="5">
    <location>
        <begin position="69"/>
        <end position="381"/>
    </location>
</feature>
<dbReference type="Gene3D" id="3.40.50.1820">
    <property type="entry name" value="alpha/beta hydrolase"/>
    <property type="match status" value="2"/>
</dbReference>
<dbReference type="Proteomes" id="UP000091967">
    <property type="component" value="Unassembled WGS sequence"/>
</dbReference>
<evidence type="ECO:0000256" key="1">
    <source>
        <dbReference type="ARBA" id="ARBA00005964"/>
    </source>
</evidence>
<dbReference type="InterPro" id="IPR029058">
    <property type="entry name" value="AB_hydrolase_fold"/>
</dbReference>
<keyword evidence="2 3" id="KW-0378">Hydrolase</keyword>
<dbReference type="GO" id="GO:0052689">
    <property type="term" value="F:carboxylic ester hydrolase activity"/>
    <property type="evidence" value="ECO:0007669"/>
    <property type="project" value="TreeGrafter"/>
</dbReference>
<dbReference type="Pfam" id="PF00135">
    <property type="entry name" value="COesterase"/>
    <property type="match status" value="2"/>
</dbReference>
<feature type="region of interest" description="Disordered" evidence="4">
    <location>
        <begin position="368"/>
        <end position="393"/>
    </location>
</feature>
<dbReference type="PANTHER" id="PTHR43918:SF4">
    <property type="entry name" value="CARBOXYLIC ESTER HYDROLASE"/>
    <property type="match status" value="1"/>
</dbReference>
<name>A0A1B8B5W1_FUSPO</name>
<evidence type="ECO:0000259" key="5">
    <source>
        <dbReference type="Pfam" id="PF00135"/>
    </source>
</evidence>
<protein>
    <recommendedName>
        <fullName evidence="3">Carboxylic ester hydrolase</fullName>
        <ecNumber evidence="3">3.1.1.-</ecNumber>
    </recommendedName>
</protein>
<gene>
    <name evidence="6" type="ORF">FPOA_02053</name>
</gene>
<dbReference type="EMBL" id="LYXU01000001">
    <property type="protein sequence ID" value="OBS28113.1"/>
    <property type="molecule type" value="Genomic_DNA"/>
</dbReference>
<organism evidence="6 7">
    <name type="scientific">Fusarium poae</name>
    <dbReference type="NCBI Taxonomy" id="36050"/>
    <lineage>
        <taxon>Eukaryota</taxon>
        <taxon>Fungi</taxon>
        <taxon>Dikarya</taxon>
        <taxon>Ascomycota</taxon>
        <taxon>Pezizomycotina</taxon>
        <taxon>Sordariomycetes</taxon>
        <taxon>Hypocreomycetidae</taxon>
        <taxon>Hypocreales</taxon>
        <taxon>Nectriaceae</taxon>
        <taxon>Fusarium</taxon>
    </lineage>
</organism>
<dbReference type="OMA" id="WAPLAQC"/>
<evidence type="ECO:0000313" key="6">
    <source>
        <dbReference type="EMBL" id="OBS28113.1"/>
    </source>
</evidence>
<feature type="domain" description="Carboxylesterase type B" evidence="5">
    <location>
        <begin position="387"/>
        <end position="489"/>
    </location>
</feature>
<accession>A0A1B8B5W1</accession>
<comment type="similarity">
    <text evidence="1 3">Belongs to the type-B carboxylesterase/lipase family.</text>
</comment>
<comment type="caution">
    <text evidence="6">The sequence shown here is derived from an EMBL/GenBank/DDBJ whole genome shotgun (WGS) entry which is preliminary data.</text>
</comment>
<sequence>MIAGILHQTQIIPRMLFSAAAEMAVGSVQSLLYFGRTLIAAIQMGVFNILAVLSGLAVTLASDVCSPSLKVKTHNGVLQGFKDDFSNVAQFLGIPYGEHRRWEAAIPSGHFGTLKATSFGPNCAQSEPGVGGPWAPEFLIKPNSTSENCLFLNIWTPEEALCPKAEPLPVIVWIHGGGFTSGGGNIVYQIPKNWVERSQKHIVVSINYRLGVFGFPNAPSLNPRQQNLGFLDQRLAVKWVNDNISRFGGDPKRIILWGQSAGAASVAFYQYAYPNTPIAAGYIENSGSAFLGLRANDVTKSNFTSLAKSFGCRRDYVECLRRVPFKDLQRHVEEAKTMSFVPVVDERTVFSDYTDRIPNVAKLPTIIGTNRDEGDMTDPQAQGDRSSDQAKPDNTFHCPAHYETILRSSAGVNTWRYMYSPNFTNIMPGGEGAFHSAELPLIMGTHDEARGKSTKFEYKVSHAMQDYWLAFAQNPSAGLTRKGWKPTPKTGLQQGIAFGSDNKVVVKPYVWTSMETGCNKAGAAKN</sequence>
<reference evidence="6 7" key="1">
    <citation type="submission" date="2016-06" db="EMBL/GenBank/DDBJ databases">
        <title>Living apart together: crosstalk between the core and supernumerary genomes in a fungal plant pathogen.</title>
        <authorList>
            <person name="Vanheule A."/>
            <person name="Audenaert K."/>
            <person name="Warris S."/>
            <person name="Van De Geest H."/>
            <person name="Schijlen E."/>
            <person name="Hofte M."/>
            <person name="De Saeger S."/>
            <person name="Haesaert G."/>
            <person name="Waalwijk C."/>
            <person name="Van Der Lee T."/>
        </authorList>
    </citation>
    <scope>NUCLEOTIDE SEQUENCE [LARGE SCALE GENOMIC DNA]</scope>
    <source>
        <strain evidence="6 7">2516</strain>
    </source>
</reference>
<dbReference type="PANTHER" id="PTHR43918">
    <property type="entry name" value="ACETYLCHOLINESTERASE"/>
    <property type="match status" value="1"/>
</dbReference>
<dbReference type="InterPro" id="IPR050654">
    <property type="entry name" value="AChE-related_enzymes"/>
</dbReference>
<dbReference type="EC" id="3.1.1.-" evidence="3"/>
<evidence type="ECO:0000313" key="7">
    <source>
        <dbReference type="Proteomes" id="UP000091967"/>
    </source>
</evidence>
<dbReference type="PROSITE" id="PS00122">
    <property type="entry name" value="CARBOXYLESTERASE_B_1"/>
    <property type="match status" value="1"/>
</dbReference>